<feature type="compositionally biased region" description="Polar residues" evidence="1">
    <location>
        <begin position="40"/>
        <end position="49"/>
    </location>
</feature>
<dbReference type="HOGENOM" id="CLU_2742301_0_0_1"/>
<reference evidence="4" key="1">
    <citation type="submission" date="2011-07" db="EMBL/GenBank/DDBJ databases">
        <authorList>
            <consortium name="Caenorhabditis brenneri Sequencing and Analysis Consortium"/>
            <person name="Wilson R.K."/>
        </authorList>
    </citation>
    <scope>NUCLEOTIDE SEQUENCE [LARGE SCALE GENOMIC DNA]</scope>
    <source>
        <strain evidence="4">PB2801</strain>
    </source>
</reference>
<keyword evidence="4" id="KW-1185">Reference proteome</keyword>
<dbReference type="Proteomes" id="UP000008068">
    <property type="component" value="Unassembled WGS sequence"/>
</dbReference>
<feature type="signal peptide" evidence="2">
    <location>
        <begin position="1"/>
        <end position="18"/>
    </location>
</feature>
<evidence type="ECO:0000256" key="1">
    <source>
        <dbReference type="SAM" id="MobiDB-lite"/>
    </source>
</evidence>
<accession>G0NRD1</accession>
<protein>
    <submittedName>
        <fullName evidence="3">Uncharacterized protein</fullName>
    </submittedName>
</protein>
<evidence type="ECO:0000313" key="3">
    <source>
        <dbReference type="EMBL" id="EGT36155.1"/>
    </source>
</evidence>
<gene>
    <name evidence="3" type="ORF">CAEBREN_24122</name>
</gene>
<evidence type="ECO:0000256" key="2">
    <source>
        <dbReference type="SAM" id="SignalP"/>
    </source>
</evidence>
<organism evidence="4">
    <name type="scientific">Caenorhabditis brenneri</name>
    <name type="common">Nematode worm</name>
    <dbReference type="NCBI Taxonomy" id="135651"/>
    <lineage>
        <taxon>Eukaryota</taxon>
        <taxon>Metazoa</taxon>
        <taxon>Ecdysozoa</taxon>
        <taxon>Nematoda</taxon>
        <taxon>Chromadorea</taxon>
        <taxon>Rhabditida</taxon>
        <taxon>Rhabditina</taxon>
        <taxon>Rhabditomorpha</taxon>
        <taxon>Rhabditoidea</taxon>
        <taxon>Rhabditidae</taxon>
        <taxon>Peloderinae</taxon>
        <taxon>Caenorhabditis</taxon>
    </lineage>
</organism>
<dbReference type="EMBL" id="GL379931">
    <property type="protein sequence ID" value="EGT36155.1"/>
    <property type="molecule type" value="Genomic_DNA"/>
</dbReference>
<evidence type="ECO:0000313" key="4">
    <source>
        <dbReference type="Proteomes" id="UP000008068"/>
    </source>
</evidence>
<dbReference type="OrthoDB" id="5836357at2759"/>
<keyword evidence="2" id="KW-0732">Signal</keyword>
<dbReference type="eggNOG" id="ENOG502TKGQ">
    <property type="taxonomic scope" value="Eukaryota"/>
</dbReference>
<feature type="chain" id="PRO_5003405736" evidence="2">
    <location>
        <begin position="19"/>
        <end position="71"/>
    </location>
</feature>
<proteinExistence type="predicted"/>
<name>G0NRD1_CAEBE</name>
<feature type="region of interest" description="Disordered" evidence="1">
    <location>
        <begin position="27"/>
        <end position="71"/>
    </location>
</feature>
<dbReference type="InParanoid" id="G0NRD1"/>
<sequence>MKSLTTFVFLVLLVFCCAQRYVPELPGRTNRIEPPRSRQARSVFSSSRDPISPPRTVKGIGKFSRRIPKNN</sequence>
<dbReference type="AlphaFoldDB" id="G0NRD1"/>